<dbReference type="EMBL" id="CP006986">
    <property type="protein sequence ID" value="AIC26231.1"/>
    <property type="molecule type" value="Genomic_DNA"/>
</dbReference>
<gene>
    <name evidence="1" type="ORF">IE4771_CH01080</name>
</gene>
<dbReference type="KEGG" id="rei:IE4771_CH01080"/>
<dbReference type="AlphaFoldDB" id="A0A060I416"/>
<protein>
    <submittedName>
        <fullName evidence="1">Uncharacterized protein</fullName>
    </submittedName>
</protein>
<dbReference type="Proteomes" id="UP000027180">
    <property type="component" value="Chromosome"/>
</dbReference>
<reference evidence="1 2" key="1">
    <citation type="submission" date="2013-12" db="EMBL/GenBank/DDBJ databases">
        <title>Complete genome sequence of Rhizobium etli bv. mimosae IE4771.</title>
        <authorList>
            <person name="Bustos P."/>
            <person name="Santamaria R.I."/>
            <person name="Lozano L."/>
            <person name="Ormeno-Orrillo E."/>
            <person name="Rogel M.A."/>
            <person name="Romero D."/>
            <person name="Cevallos M.A."/>
            <person name="Martinez-Romero E."/>
            <person name="Gonzalez V."/>
        </authorList>
    </citation>
    <scope>NUCLEOTIDE SEQUENCE [LARGE SCALE GENOMIC DNA]</scope>
    <source>
        <strain evidence="1 2">IE4771</strain>
    </source>
</reference>
<dbReference type="HOGENOM" id="CLU_1160326_0_0_5"/>
<organism evidence="1 2">
    <name type="scientific">Rhizobium etli bv. mimosae str. IE4771</name>
    <dbReference type="NCBI Taxonomy" id="1432050"/>
    <lineage>
        <taxon>Bacteria</taxon>
        <taxon>Pseudomonadati</taxon>
        <taxon>Pseudomonadota</taxon>
        <taxon>Alphaproteobacteria</taxon>
        <taxon>Hyphomicrobiales</taxon>
        <taxon>Rhizobiaceae</taxon>
        <taxon>Rhizobium/Agrobacterium group</taxon>
        <taxon>Rhizobium</taxon>
    </lineage>
</organism>
<name>A0A060I416_RHIET</name>
<proteinExistence type="predicted"/>
<evidence type="ECO:0000313" key="1">
    <source>
        <dbReference type="EMBL" id="AIC26231.1"/>
    </source>
</evidence>
<accession>A0A060I416</accession>
<evidence type="ECO:0000313" key="2">
    <source>
        <dbReference type="Proteomes" id="UP000027180"/>
    </source>
</evidence>
<sequence>MRILGFIKRWNDRWKWETSVLGQALAEHTQKCFNETILSGLPQDRKDRVIGDFYERLAAMAQSPTGFLDLRKSLAGWVADYAKYQVLCLTESEKAVASYRENQYVSGELYHHIRAAAAAENHYLAQIIRADKSVADGELISLANMECARALYYANGFNMVRIETGDRTKPDWYKPFIEAMLVYYEDNVRTSIKLPQLLPENRFGVLYSGFFNLVFNGEEDPFFTWARACPDYYLASGAP</sequence>